<dbReference type="InParanoid" id="A2FCS7"/>
<dbReference type="OrthoDB" id="120976at2759"/>
<reference evidence="3" key="1">
    <citation type="submission" date="2006-10" db="EMBL/GenBank/DDBJ databases">
        <authorList>
            <person name="Amadeo P."/>
            <person name="Zhao Q."/>
            <person name="Wortman J."/>
            <person name="Fraser-Liggett C."/>
            <person name="Carlton J."/>
        </authorList>
    </citation>
    <scope>NUCLEOTIDE SEQUENCE</scope>
    <source>
        <strain evidence="3">G3</strain>
    </source>
</reference>
<gene>
    <name evidence="3" type="ORF">TVAG_123510</name>
</gene>
<evidence type="ECO:0000256" key="2">
    <source>
        <dbReference type="SAM" id="MobiDB-lite"/>
    </source>
</evidence>
<dbReference type="RefSeq" id="XP_001310231.1">
    <property type="nucleotide sequence ID" value="XM_001310230.1"/>
</dbReference>
<evidence type="ECO:0000256" key="1">
    <source>
        <dbReference type="SAM" id="Coils"/>
    </source>
</evidence>
<keyword evidence="4" id="KW-1185">Reference proteome</keyword>
<dbReference type="KEGG" id="tva:4755082"/>
<protein>
    <submittedName>
        <fullName evidence="3">Leucine Rich Repeat family protein</fullName>
    </submittedName>
</protein>
<dbReference type="VEuPathDB" id="TrichDB:TVAG_123510"/>
<dbReference type="Gene3D" id="3.80.10.10">
    <property type="entry name" value="Ribonuclease Inhibitor"/>
    <property type="match status" value="4"/>
</dbReference>
<accession>A2FCS7</accession>
<evidence type="ECO:0000313" key="4">
    <source>
        <dbReference type="Proteomes" id="UP000001542"/>
    </source>
</evidence>
<dbReference type="SMART" id="SM00368">
    <property type="entry name" value="LRR_RI"/>
    <property type="match status" value="8"/>
</dbReference>
<reference evidence="3" key="2">
    <citation type="journal article" date="2007" name="Science">
        <title>Draft genome sequence of the sexually transmitted pathogen Trichomonas vaginalis.</title>
        <authorList>
            <person name="Carlton J.M."/>
            <person name="Hirt R.P."/>
            <person name="Silva J.C."/>
            <person name="Delcher A.L."/>
            <person name="Schatz M."/>
            <person name="Zhao Q."/>
            <person name="Wortman J.R."/>
            <person name="Bidwell S.L."/>
            <person name="Alsmark U.C.M."/>
            <person name="Besteiro S."/>
            <person name="Sicheritz-Ponten T."/>
            <person name="Noel C.J."/>
            <person name="Dacks J.B."/>
            <person name="Foster P.G."/>
            <person name="Simillion C."/>
            <person name="Van de Peer Y."/>
            <person name="Miranda-Saavedra D."/>
            <person name="Barton G.J."/>
            <person name="Westrop G.D."/>
            <person name="Mueller S."/>
            <person name="Dessi D."/>
            <person name="Fiori P.L."/>
            <person name="Ren Q."/>
            <person name="Paulsen I."/>
            <person name="Zhang H."/>
            <person name="Bastida-Corcuera F.D."/>
            <person name="Simoes-Barbosa A."/>
            <person name="Brown M.T."/>
            <person name="Hayes R.D."/>
            <person name="Mukherjee M."/>
            <person name="Okumura C.Y."/>
            <person name="Schneider R."/>
            <person name="Smith A.J."/>
            <person name="Vanacova S."/>
            <person name="Villalvazo M."/>
            <person name="Haas B.J."/>
            <person name="Pertea M."/>
            <person name="Feldblyum T.V."/>
            <person name="Utterback T.R."/>
            <person name="Shu C.L."/>
            <person name="Osoegawa K."/>
            <person name="de Jong P.J."/>
            <person name="Hrdy I."/>
            <person name="Horvathova L."/>
            <person name="Zubacova Z."/>
            <person name="Dolezal P."/>
            <person name="Malik S.B."/>
            <person name="Logsdon J.M. Jr."/>
            <person name="Henze K."/>
            <person name="Gupta A."/>
            <person name="Wang C.C."/>
            <person name="Dunne R.L."/>
            <person name="Upcroft J.A."/>
            <person name="Upcroft P."/>
            <person name="White O."/>
            <person name="Salzberg S.L."/>
            <person name="Tang P."/>
            <person name="Chiu C.-H."/>
            <person name="Lee Y.-S."/>
            <person name="Embley T.M."/>
            <person name="Coombs G.H."/>
            <person name="Mottram J.C."/>
            <person name="Tachezy J."/>
            <person name="Fraser-Liggett C.M."/>
            <person name="Johnson P.J."/>
        </authorList>
    </citation>
    <scope>NUCLEOTIDE SEQUENCE [LARGE SCALE GENOMIC DNA]</scope>
    <source>
        <strain evidence="3">G3</strain>
    </source>
</reference>
<dbReference type="VEuPathDB" id="TrichDB:TVAGG3_0516490"/>
<name>A2FCS7_TRIV3</name>
<proteinExistence type="predicted"/>
<keyword evidence="1" id="KW-0175">Coiled coil</keyword>
<dbReference type="SMR" id="A2FCS7"/>
<feature type="region of interest" description="Disordered" evidence="2">
    <location>
        <begin position="623"/>
        <end position="679"/>
    </location>
</feature>
<sequence>MNEILEKGISDLYAAKQSDVGSKTTNDDYIKFVNQIQRGFKNFTLDLSKLQGGLTLLSRIPKFLRTFKHLTTLNLYGNLIHDEGLTRVFIICMNAPIRHLDVGANDLSDGSILVISDIISKSNVTSLQLGVKDQSNSQNWITRDGLYTILEVVKRTDKLNCFGIAGIAGIKQKKTQKFKDFPKYVSQLILYCKNLITLDISNSGFYPADQYELCKGLRENKTLRNLNISGNQFQPAESITQAICQNDGLYSLKMSSCGLSEAACDILSSAFSSKWRLILLDISGNPIGSRGISFLLAILAKNQYLKELNISNTNCDDSVAPKLESLLVENQILEEIDLSKNSFGNSVAQVLGRTLSDNSVLKKLNLATTRMNDNSLIQIAQALTSNSELRSINLADNFFTKGVEYDFLELIQDNWSLHYIDVSANQIDCFALEGLNKICYRNRNLKNETKIHDLRKDYIRLSIQTAKIPARQTKLDSIKSESQQMKDELENLTEKLESLKSNSKSRLQDLAKAIEEVEKMSEQQIESIESTDKAEEELEAKHKKECDILQTDINAQKEKFEAADKVANSNEEKIAKIKQDNETEVNALEEEYLKVEEMINEIKEAMNNKDEFQYYEIPEFPYDKKPTTYLDIPVQPTPPDQIMSGKPPEKSNRSSKSSRRSQKSVNSPKIIKPDKGLNK</sequence>
<dbReference type="Pfam" id="PF13516">
    <property type="entry name" value="LRR_6"/>
    <property type="match status" value="1"/>
</dbReference>
<dbReference type="InterPro" id="IPR052394">
    <property type="entry name" value="LRR-containing"/>
</dbReference>
<evidence type="ECO:0000313" key="3">
    <source>
        <dbReference type="EMBL" id="EAX97301.1"/>
    </source>
</evidence>
<feature type="coiled-coil region" evidence="1">
    <location>
        <begin position="475"/>
        <end position="527"/>
    </location>
</feature>
<dbReference type="AlphaFoldDB" id="A2FCS7"/>
<dbReference type="InterPro" id="IPR032675">
    <property type="entry name" value="LRR_dom_sf"/>
</dbReference>
<dbReference type="STRING" id="5722.A2FCS7"/>
<organism evidence="3 4">
    <name type="scientific">Trichomonas vaginalis (strain ATCC PRA-98 / G3)</name>
    <dbReference type="NCBI Taxonomy" id="412133"/>
    <lineage>
        <taxon>Eukaryota</taxon>
        <taxon>Metamonada</taxon>
        <taxon>Parabasalia</taxon>
        <taxon>Trichomonadida</taxon>
        <taxon>Trichomonadidae</taxon>
        <taxon>Trichomonas</taxon>
    </lineage>
</organism>
<dbReference type="EMBL" id="DS113721">
    <property type="protein sequence ID" value="EAX97301.1"/>
    <property type="molecule type" value="Genomic_DNA"/>
</dbReference>
<dbReference type="PANTHER" id="PTHR24114:SF2">
    <property type="entry name" value="F-BOX DOMAIN-CONTAINING PROTEIN-RELATED"/>
    <property type="match status" value="1"/>
</dbReference>
<dbReference type="Proteomes" id="UP000001542">
    <property type="component" value="Unassembled WGS sequence"/>
</dbReference>
<dbReference type="InterPro" id="IPR001611">
    <property type="entry name" value="Leu-rich_rpt"/>
</dbReference>
<feature type="coiled-coil region" evidence="1">
    <location>
        <begin position="578"/>
        <end position="608"/>
    </location>
</feature>
<dbReference type="eggNOG" id="KOG4308">
    <property type="taxonomic scope" value="Eukaryota"/>
</dbReference>
<dbReference type="SUPFAM" id="SSF52047">
    <property type="entry name" value="RNI-like"/>
    <property type="match status" value="1"/>
</dbReference>
<dbReference type="PANTHER" id="PTHR24114">
    <property type="entry name" value="LEUCINE RICH REPEAT FAMILY PROTEIN"/>
    <property type="match status" value="1"/>
</dbReference>